<dbReference type="Gene3D" id="6.10.250.240">
    <property type="match status" value="1"/>
</dbReference>
<dbReference type="Gene3D" id="3.40.1360.10">
    <property type="match status" value="1"/>
</dbReference>
<dbReference type="PANTHER" id="PTHR30446">
    <property type="entry name" value="RECOMBINATION PROTEIN RECR"/>
    <property type="match status" value="1"/>
</dbReference>
<evidence type="ECO:0000256" key="1">
    <source>
        <dbReference type="ARBA" id="ARBA00022723"/>
    </source>
</evidence>
<name>A0A9D8KEA7_9DELT</name>
<feature type="domain" description="Toprim" evidence="8">
    <location>
        <begin position="78"/>
        <end position="173"/>
    </location>
</feature>
<dbReference type="InterPro" id="IPR006171">
    <property type="entry name" value="TOPRIM_dom"/>
</dbReference>
<comment type="similarity">
    <text evidence="7">Belongs to the RecR family.</text>
</comment>
<dbReference type="Pfam" id="PF21175">
    <property type="entry name" value="RecR_C"/>
    <property type="match status" value="1"/>
</dbReference>
<evidence type="ECO:0000256" key="5">
    <source>
        <dbReference type="ARBA" id="ARBA00023172"/>
    </source>
</evidence>
<dbReference type="EMBL" id="JAFGIX010000032">
    <property type="protein sequence ID" value="MBN1572918.1"/>
    <property type="molecule type" value="Genomic_DNA"/>
</dbReference>
<evidence type="ECO:0000256" key="3">
    <source>
        <dbReference type="ARBA" id="ARBA00022771"/>
    </source>
</evidence>
<feature type="zinc finger region" description="C4-type" evidence="7">
    <location>
        <begin position="55"/>
        <end position="70"/>
    </location>
</feature>
<protein>
    <recommendedName>
        <fullName evidence="7">Recombination protein RecR</fullName>
    </recommendedName>
</protein>
<reference evidence="9" key="1">
    <citation type="journal article" date="2021" name="Environ. Microbiol.">
        <title>Genomic characterization of three novel Desulfobacterota classes expand the metabolic and phylogenetic diversity of the phylum.</title>
        <authorList>
            <person name="Murphy C.L."/>
            <person name="Biggerstaff J."/>
            <person name="Eichhorn A."/>
            <person name="Ewing E."/>
            <person name="Shahan R."/>
            <person name="Soriano D."/>
            <person name="Stewart S."/>
            <person name="VanMol K."/>
            <person name="Walker R."/>
            <person name="Walters P."/>
            <person name="Elshahed M.S."/>
            <person name="Youssef N.H."/>
        </authorList>
    </citation>
    <scope>NUCLEOTIDE SEQUENCE</scope>
    <source>
        <strain evidence="9">Zod_Metabat.24</strain>
    </source>
</reference>
<keyword evidence="1 7" id="KW-0479">Metal-binding</keyword>
<reference evidence="9" key="2">
    <citation type="submission" date="2021-01" db="EMBL/GenBank/DDBJ databases">
        <authorList>
            <person name="Hahn C.R."/>
            <person name="Youssef N.H."/>
            <person name="Elshahed M."/>
        </authorList>
    </citation>
    <scope>NUCLEOTIDE SEQUENCE</scope>
    <source>
        <strain evidence="9">Zod_Metabat.24</strain>
    </source>
</reference>
<organism evidence="9 10">
    <name type="scientific">Candidatus Zymogenus saltonus</name>
    <dbReference type="NCBI Taxonomy" id="2844893"/>
    <lineage>
        <taxon>Bacteria</taxon>
        <taxon>Deltaproteobacteria</taxon>
        <taxon>Candidatus Zymogenia</taxon>
        <taxon>Candidatus Zymogeniales</taxon>
        <taxon>Candidatus Zymogenaceae</taxon>
        <taxon>Candidatus Zymogenus</taxon>
    </lineage>
</organism>
<dbReference type="CDD" id="cd01025">
    <property type="entry name" value="TOPRIM_recR"/>
    <property type="match status" value="1"/>
</dbReference>
<dbReference type="PROSITE" id="PS50880">
    <property type="entry name" value="TOPRIM"/>
    <property type="match status" value="1"/>
</dbReference>
<dbReference type="GO" id="GO:0006281">
    <property type="term" value="P:DNA repair"/>
    <property type="evidence" value="ECO:0007669"/>
    <property type="project" value="UniProtKB-UniRule"/>
</dbReference>
<dbReference type="Pfam" id="PF21176">
    <property type="entry name" value="RecR_HhH"/>
    <property type="match status" value="1"/>
</dbReference>
<evidence type="ECO:0000256" key="6">
    <source>
        <dbReference type="ARBA" id="ARBA00023204"/>
    </source>
</evidence>
<keyword evidence="3 7" id="KW-0863">Zinc-finger</keyword>
<evidence type="ECO:0000256" key="7">
    <source>
        <dbReference type="HAMAP-Rule" id="MF_00017"/>
    </source>
</evidence>
<gene>
    <name evidence="7 9" type="primary">recR</name>
    <name evidence="9" type="ORF">JW984_06960</name>
</gene>
<dbReference type="Proteomes" id="UP000809273">
    <property type="component" value="Unassembled WGS sequence"/>
</dbReference>
<dbReference type="GO" id="GO:0008270">
    <property type="term" value="F:zinc ion binding"/>
    <property type="evidence" value="ECO:0007669"/>
    <property type="project" value="UniProtKB-KW"/>
</dbReference>
<comment type="function">
    <text evidence="7">May play a role in DNA repair. It seems to be involved in an RecBC-independent recombinational process of DNA repair. It may act with RecF and RecO.</text>
</comment>
<evidence type="ECO:0000313" key="10">
    <source>
        <dbReference type="Proteomes" id="UP000809273"/>
    </source>
</evidence>
<dbReference type="SMART" id="SM00493">
    <property type="entry name" value="TOPRIM"/>
    <property type="match status" value="1"/>
</dbReference>
<keyword evidence="2 7" id="KW-0227">DNA damage</keyword>
<dbReference type="PANTHER" id="PTHR30446:SF0">
    <property type="entry name" value="RECOMBINATION PROTEIN RECR"/>
    <property type="match status" value="1"/>
</dbReference>
<keyword evidence="6 7" id="KW-0234">DNA repair</keyword>
<evidence type="ECO:0000256" key="4">
    <source>
        <dbReference type="ARBA" id="ARBA00022833"/>
    </source>
</evidence>
<evidence type="ECO:0000259" key="8">
    <source>
        <dbReference type="PROSITE" id="PS50880"/>
    </source>
</evidence>
<dbReference type="Gene3D" id="1.10.8.420">
    <property type="entry name" value="RecR Domain 1"/>
    <property type="match status" value="1"/>
</dbReference>
<dbReference type="NCBIfam" id="TIGR00615">
    <property type="entry name" value="recR"/>
    <property type="match status" value="1"/>
</dbReference>
<keyword evidence="4 7" id="KW-0862">Zinc</keyword>
<comment type="caution">
    <text evidence="9">The sequence shown here is derived from an EMBL/GenBank/DDBJ whole genome shotgun (WGS) entry which is preliminary data.</text>
</comment>
<dbReference type="Gene3D" id="3.30.60.80">
    <property type="match status" value="1"/>
</dbReference>
<dbReference type="InterPro" id="IPR000093">
    <property type="entry name" value="DNA_Rcmb_RecR"/>
</dbReference>
<dbReference type="GO" id="GO:0006310">
    <property type="term" value="P:DNA recombination"/>
    <property type="evidence" value="ECO:0007669"/>
    <property type="project" value="UniProtKB-UniRule"/>
</dbReference>
<dbReference type="AlphaFoldDB" id="A0A9D8KEA7"/>
<sequence length="196" mass="22139">MDDPIRNLIEEFKRLPGVGEKTAQRYAYFIVSLVDRDARKMAGAIVDVKEKIKVCSICYNFSNTDPCIICSDKRRENGQICVVEDPRDMMAIEKSVVFKGRYHILHGAISPIMGIGPDELRIEELRRRVKGGEATEVIIATNPTKEGEATAHFIQERLKDLPVMITRIARGVPVGGDLEYFDPQTLSEAISNRKRF</sequence>
<evidence type="ECO:0000313" key="9">
    <source>
        <dbReference type="EMBL" id="MBN1572918.1"/>
    </source>
</evidence>
<dbReference type="HAMAP" id="MF_00017">
    <property type="entry name" value="RecR"/>
    <property type="match status" value="1"/>
</dbReference>
<dbReference type="GO" id="GO:0003677">
    <property type="term" value="F:DNA binding"/>
    <property type="evidence" value="ECO:0007669"/>
    <property type="project" value="UniProtKB-UniRule"/>
</dbReference>
<keyword evidence="5 7" id="KW-0233">DNA recombination</keyword>
<proteinExistence type="inferred from homology"/>
<evidence type="ECO:0000256" key="2">
    <source>
        <dbReference type="ARBA" id="ARBA00022763"/>
    </source>
</evidence>
<dbReference type="InterPro" id="IPR023627">
    <property type="entry name" value="Rcmb_RecR"/>
</dbReference>
<dbReference type="Pfam" id="PF13662">
    <property type="entry name" value="Toprim_4"/>
    <property type="match status" value="1"/>
</dbReference>
<accession>A0A9D8KEA7</accession>
<dbReference type="InterPro" id="IPR034137">
    <property type="entry name" value="TOPRIM_RecR"/>
</dbReference>
<dbReference type="SUPFAM" id="SSF111304">
    <property type="entry name" value="Recombination protein RecR"/>
    <property type="match status" value="1"/>
</dbReference>